<evidence type="ECO:0000256" key="6">
    <source>
        <dbReference type="ARBA" id="ARBA00011998"/>
    </source>
</evidence>
<dbReference type="EC" id="4.2.1.33" evidence="6"/>
<evidence type="ECO:0000256" key="1">
    <source>
        <dbReference type="ARBA" id="ARBA00000491"/>
    </source>
</evidence>
<proteinExistence type="inferred from homology"/>
<comment type="caution">
    <text evidence="12">The sequence shown here is derived from an EMBL/GenBank/DDBJ whole genome shotgun (WGS) entry which is preliminary data.</text>
</comment>
<feature type="domain" description="Aconitase A/isopropylmalate dehydratase small subunit swivel" evidence="11">
    <location>
        <begin position="7"/>
        <end position="112"/>
    </location>
</feature>
<dbReference type="GO" id="GO:0009098">
    <property type="term" value="P:L-leucine biosynthetic process"/>
    <property type="evidence" value="ECO:0007669"/>
    <property type="project" value="UniProtKB-UniPathway"/>
</dbReference>
<comment type="pathway">
    <text evidence="3">Amino-acid biosynthesis; L-leucine biosynthesis; L-leucine from 3-methyl-2-oxobutanoate: step 2/4.</text>
</comment>
<comment type="subunit">
    <text evidence="5">Heterodimer of LeuC and LeuD.</text>
</comment>
<evidence type="ECO:0000259" key="11">
    <source>
        <dbReference type="Pfam" id="PF00694"/>
    </source>
</evidence>
<dbReference type="SUPFAM" id="SSF52016">
    <property type="entry name" value="LeuD/IlvD-like"/>
    <property type="match status" value="1"/>
</dbReference>
<dbReference type="InterPro" id="IPR004431">
    <property type="entry name" value="3-IsopropMal_deHydase_ssu"/>
</dbReference>
<evidence type="ECO:0000256" key="10">
    <source>
        <dbReference type="ARBA" id="ARBA00023304"/>
    </source>
</evidence>
<dbReference type="Gene3D" id="3.20.19.10">
    <property type="entry name" value="Aconitase, domain 4"/>
    <property type="match status" value="1"/>
</dbReference>
<dbReference type="GO" id="GO:0003861">
    <property type="term" value="F:3-isopropylmalate dehydratase activity"/>
    <property type="evidence" value="ECO:0007669"/>
    <property type="project" value="UniProtKB-EC"/>
</dbReference>
<gene>
    <name evidence="12" type="primary">leuD</name>
    <name evidence="12" type="ORF">ENS64_02450</name>
</gene>
<dbReference type="PANTHER" id="PTHR43345">
    <property type="entry name" value="3-ISOPROPYLMALATE DEHYDRATASE SMALL SUBUNIT 2-RELATED-RELATED"/>
    <property type="match status" value="1"/>
</dbReference>
<dbReference type="InterPro" id="IPR050075">
    <property type="entry name" value="LeuD"/>
</dbReference>
<dbReference type="AlphaFoldDB" id="A0A7C4LKU6"/>
<dbReference type="Pfam" id="PF00694">
    <property type="entry name" value="Aconitase_C"/>
    <property type="match status" value="1"/>
</dbReference>
<sequence>MPQPIIRVTGRGVPLLLDDIDTDRIIPARFLRCVTFEGLGDHAFEDDRRQDPRHPFNDPRFQGGSILIAGRNFGCGSSREHAPQALLRWGIKAIVAESFAEIFFGNCTSLGVPCVRASRSDLERLVAAVQQQPQALLTVDLQSQRVRVNDLDVPAAIPDGPRQSLVTGNWDFLGQLLEGASAVKQVAEQLPYLSGFRT</sequence>
<name>A0A7C4LKU6_9PLAN</name>
<keyword evidence="9 12" id="KW-0456">Lyase</keyword>
<comment type="similarity">
    <text evidence="4">Belongs to the LeuD family. LeuD type 1 subfamily.</text>
</comment>
<evidence type="ECO:0000256" key="8">
    <source>
        <dbReference type="ARBA" id="ARBA00022605"/>
    </source>
</evidence>
<keyword evidence="7" id="KW-0432">Leucine biosynthesis</keyword>
<dbReference type="NCBIfam" id="NF002458">
    <property type="entry name" value="PRK01641.1"/>
    <property type="match status" value="1"/>
</dbReference>
<evidence type="ECO:0000313" key="12">
    <source>
        <dbReference type="EMBL" id="HGT38119.1"/>
    </source>
</evidence>
<reference evidence="12" key="1">
    <citation type="journal article" date="2020" name="mSystems">
        <title>Genome- and Community-Level Interaction Insights into Carbon Utilization and Element Cycling Functions of Hydrothermarchaeota in Hydrothermal Sediment.</title>
        <authorList>
            <person name="Zhou Z."/>
            <person name="Liu Y."/>
            <person name="Xu W."/>
            <person name="Pan J."/>
            <person name="Luo Z.H."/>
            <person name="Li M."/>
        </authorList>
    </citation>
    <scope>NUCLEOTIDE SEQUENCE [LARGE SCALE GENOMIC DNA]</scope>
    <source>
        <strain evidence="12">SpSt-508</strain>
    </source>
</reference>
<dbReference type="NCBIfam" id="TIGR00171">
    <property type="entry name" value="leuD"/>
    <property type="match status" value="1"/>
</dbReference>
<keyword evidence="10" id="KW-0100">Branched-chain amino acid biosynthesis</keyword>
<dbReference type="InterPro" id="IPR000573">
    <property type="entry name" value="AconitaseA/IPMdHydase_ssu_swvl"/>
</dbReference>
<dbReference type="PANTHER" id="PTHR43345:SF5">
    <property type="entry name" value="3-ISOPROPYLMALATE DEHYDRATASE SMALL SUBUNIT"/>
    <property type="match status" value="1"/>
</dbReference>
<dbReference type="UniPathway" id="UPA00048">
    <property type="reaction ID" value="UER00071"/>
</dbReference>
<dbReference type="CDD" id="cd01577">
    <property type="entry name" value="IPMI_Swivel"/>
    <property type="match status" value="1"/>
</dbReference>
<dbReference type="InterPro" id="IPR015928">
    <property type="entry name" value="Aconitase/3IPM_dehydase_swvl"/>
</dbReference>
<comment type="catalytic activity">
    <reaction evidence="1">
        <text>(2R,3S)-3-isopropylmalate = (2S)-2-isopropylmalate</text>
        <dbReference type="Rhea" id="RHEA:32287"/>
        <dbReference type="ChEBI" id="CHEBI:1178"/>
        <dbReference type="ChEBI" id="CHEBI:35121"/>
        <dbReference type="EC" id="4.2.1.33"/>
    </reaction>
</comment>
<dbReference type="GO" id="GO:0009316">
    <property type="term" value="C:3-isopropylmalate dehydratase complex"/>
    <property type="evidence" value="ECO:0007669"/>
    <property type="project" value="InterPro"/>
</dbReference>
<evidence type="ECO:0000256" key="5">
    <source>
        <dbReference type="ARBA" id="ARBA00011271"/>
    </source>
</evidence>
<accession>A0A7C4LKU6</accession>
<dbReference type="EMBL" id="DSVQ01000006">
    <property type="protein sequence ID" value="HGT38119.1"/>
    <property type="molecule type" value="Genomic_DNA"/>
</dbReference>
<organism evidence="12">
    <name type="scientific">Schlesneria paludicola</name>
    <dbReference type="NCBI Taxonomy" id="360056"/>
    <lineage>
        <taxon>Bacteria</taxon>
        <taxon>Pseudomonadati</taxon>
        <taxon>Planctomycetota</taxon>
        <taxon>Planctomycetia</taxon>
        <taxon>Planctomycetales</taxon>
        <taxon>Planctomycetaceae</taxon>
        <taxon>Schlesneria</taxon>
    </lineage>
</organism>
<evidence type="ECO:0000256" key="3">
    <source>
        <dbReference type="ARBA" id="ARBA00004729"/>
    </source>
</evidence>
<keyword evidence="8" id="KW-0028">Amino-acid biosynthesis</keyword>
<evidence type="ECO:0000256" key="4">
    <source>
        <dbReference type="ARBA" id="ARBA00009845"/>
    </source>
</evidence>
<evidence type="ECO:0000256" key="2">
    <source>
        <dbReference type="ARBA" id="ARBA00002695"/>
    </source>
</evidence>
<evidence type="ECO:0000256" key="9">
    <source>
        <dbReference type="ARBA" id="ARBA00023239"/>
    </source>
</evidence>
<dbReference type="InterPro" id="IPR033940">
    <property type="entry name" value="IPMI_Swivel"/>
</dbReference>
<evidence type="ECO:0000256" key="7">
    <source>
        <dbReference type="ARBA" id="ARBA00022430"/>
    </source>
</evidence>
<protein>
    <recommendedName>
        <fullName evidence="6">3-isopropylmalate dehydratase</fullName>
        <ecNumber evidence="6">4.2.1.33</ecNumber>
    </recommendedName>
</protein>
<comment type="function">
    <text evidence="2">Catalyzes the isomerization between 2-isopropylmalate and 3-isopropylmalate, via the formation of 2-isopropylmaleate.</text>
</comment>